<sequence>MKNEKFQSFDGTVIQCYIWNDVKKPKGVVQISHGMAEHARRYDDFANFLNKNGYIVFADDHRAHGMTGAKGSAKGVKGYQKGDIFEDTLRDELAITEHLKERFGLPVIYLGHSYGSMIGQRYAEAKNAASGIILVGSACMKGALLGTGSAIANMQYSLLGGEKEGKLLDKLSFGSYNAPFKKEKRPFAWLSRDEESCKKYFLDEQCGMVMSIAFYKFFFAGLKKAYKKENLAGLDKKKPIALFSGSVDPVGGKSKLVNKLYEMYKAEGVEDVTVKLYEGARHEILNETNRDEVYRDILATIDRMVG</sequence>
<evidence type="ECO:0000313" key="2">
    <source>
        <dbReference type="EMBL" id="HIU99399.1"/>
    </source>
</evidence>
<dbReference type="Proteomes" id="UP000886857">
    <property type="component" value="Unassembled WGS sequence"/>
</dbReference>
<reference evidence="2" key="1">
    <citation type="submission" date="2020-10" db="EMBL/GenBank/DDBJ databases">
        <authorList>
            <person name="Gilroy R."/>
        </authorList>
    </citation>
    <scope>NUCLEOTIDE SEQUENCE</scope>
    <source>
        <strain evidence="2">10406</strain>
    </source>
</reference>
<evidence type="ECO:0000313" key="3">
    <source>
        <dbReference type="Proteomes" id="UP000886857"/>
    </source>
</evidence>
<dbReference type="GO" id="GO:0016787">
    <property type="term" value="F:hydrolase activity"/>
    <property type="evidence" value="ECO:0007669"/>
    <property type="project" value="UniProtKB-KW"/>
</dbReference>
<dbReference type="EMBL" id="DVOE01000091">
    <property type="protein sequence ID" value="HIU99399.1"/>
    <property type="molecule type" value="Genomic_DNA"/>
</dbReference>
<dbReference type="AlphaFoldDB" id="A0A9D1NAF5"/>
<proteinExistence type="predicted"/>
<keyword evidence="2" id="KW-0378">Hydrolase</keyword>
<gene>
    <name evidence="2" type="ORF">IAC73_06120</name>
</gene>
<name>A0A9D1NAF5_9FIRM</name>
<organism evidence="2 3">
    <name type="scientific">Candidatus Limadaptatus stercoripullorum</name>
    <dbReference type="NCBI Taxonomy" id="2840846"/>
    <lineage>
        <taxon>Bacteria</taxon>
        <taxon>Bacillati</taxon>
        <taxon>Bacillota</taxon>
        <taxon>Clostridia</taxon>
        <taxon>Eubacteriales</taxon>
        <taxon>Candidatus Limadaptatus</taxon>
    </lineage>
</organism>
<dbReference type="PANTHER" id="PTHR11614">
    <property type="entry name" value="PHOSPHOLIPASE-RELATED"/>
    <property type="match status" value="1"/>
</dbReference>
<dbReference type="InterPro" id="IPR022742">
    <property type="entry name" value="Hydrolase_4"/>
</dbReference>
<protein>
    <submittedName>
        <fullName evidence="2">Alpha/beta hydrolase</fullName>
    </submittedName>
</protein>
<dbReference type="InterPro" id="IPR051044">
    <property type="entry name" value="MAG_DAG_Lipase"/>
</dbReference>
<dbReference type="Gene3D" id="3.40.50.1820">
    <property type="entry name" value="alpha/beta hydrolase"/>
    <property type="match status" value="1"/>
</dbReference>
<dbReference type="Pfam" id="PF12146">
    <property type="entry name" value="Hydrolase_4"/>
    <property type="match status" value="1"/>
</dbReference>
<accession>A0A9D1NAF5</accession>
<reference evidence="2" key="2">
    <citation type="journal article" date="2021" name="PeerJ">
        <title>Extensive microbial diversity within the chicken gut microbiome revealed by metagenomics and culture.</title>
        <authorList>
            <person name="Gilroy R."/>
            <person name="Ravi A."/>
            <person name="Getino M."/>
            <person name="Pursley I."/>
            <person name="Horton D.L."/>
            <person name="Alikhan N.F."/>
            <person name="Baker D."/>
            <person name="Gharbi K."/>
            <person name="Hall N."/>
            <person name="Watson M."/>
            <person name="Adriaenssens E.M."/>
            <person name="Foster-Nyarko E."/>
            <person name="Jarju S."/>
            <person name="Secka A."/>
            <person name="Antonio M."/>
            <person name="Oren A."/>
            <person name="Chaudhuri R.R."/>
            <person name="La Ragione R."/>
            <person name="Hildebrand F."/>
            <person name="Pallen M.J."/>
        </authorList>
    </citation>
    <scope>NUCLEOTIDE SEQUENCE</scope>
    <source>
        <strain evidence="2">10406</strain>
    </source>
</reference>
<dbReference type="InterPro" id="IPR029058">
    <property type="entry name" value="AB_hydrolase_fold"/>
</dbReference>
<comment type="caution">
    <text evidence="2">The sequence shown here is derived from an EMBL/GenBank/DDBJ whole genome shotgun (WGS) entry which is preliminary data.</text>
</comment>
<feature type="domain" description="Serine aminopeptidase S33" evidence="1">
    <location>
        <begin position="24"/>
        <end position="289"/>
    </location>
</feature>
<dbReference type="SUPFAM" id="SSF53474">
    <property type="entry name" value="alpha/beta-Hydrolases"/>
    <property type="match status" value="1"/>
</dbReference>
<evidence type="ECO:0000259" key="1">
    <source>
        <dbReference type="Pfam" id="PF12146"/>
    </source>
</evidence>